<dbReference type="Proteomes" id="UP000011885">
    <property type="component" value="Unassembled WGS sequence"/>
</dbReference>
<keyword evidence="2" id="KW-1185">Reference proteome</keyword>
<sequence>MWKPRQSNATDASVTKNVVGLTEDGGKSASIRSRRLGVSDVRCLELEEFVAGSRLRRCNMVFRLS</sequence>
<accession>M5TRC5</accession>
<dbReference type="AlphaFoldDB" id="M5TRC5"/>
<reference evidence="1 2" key="1">
    <citation type="journal article" date="2013" name="Mar. Genomics">
        <title>Expression of sulfatases in Rhodopirellula baltica and the diversity of sulfatases in the genus Rhodopirellula.</title>
        <authorList>
            <person name="Wegner C.E."/>
            <person name="Richter-Heitmann T."/>
            <person name="Klindworth A."/>
            <person name="Klockow C."/>
            <person name="Richter M."/>
            <person name="Achstetter T."/>
            <person name="Glockner F.O."/>
            <person name="Harder J."/>
        </authorList>
    </citation>
    <scope>NUCLEOTIDE SEQUENCE [LARGE SCALE GENOMIC DNA]</scope>
    <source>
        <strain evidence="1 2">SM41</strain>
    </source>
</reference>
<proteinExistence type="predicted"/>
<comment type="caution">
    <text evidence="1">The sequence shown here is derived from an EMBL/GenBank/DDBJ whole genome shotgun (WGS) entry which is preliminary data.</text>
</comment>
<dbReference type="EMBL" id="ANOH01000489">
    <property type="protein sequence ID" value="EMI51722.1"/>
    <property type="molecule type" value="Genomic_DNA"/>
</dbReference>
<evidence type="ECO:0000313" key="2">
    <source>
        <dbReference type="Proteomes" id="UP000011885"/>
    </source>
</evidence>
<gene>
    <name evidence="1" type="ORF">RSSM_06864</name>
</gene>
<protein>
    <submittedName>
        <fullName evidence="1">Uncharacterized protein</fullName>
    </submittedName>
</protein>
<dbReference type="PATRIC" id="fig|1263870.3.peg.7280"/>
<name>M5TRC5_9BACT</name>
<organism evidence="1 2">
    <name type="scientific">Rhodopirellula sallentina SM41</name>
    <dbReference type="NCBI Taxonomy" id="1263870"/>
    <lineage>
        <taxon>Bacteria</taxon>
        <taxon>Pseudomonadati</taxon>
        <taxon>Planctomycetota</taxon>
        <taxon>Planctomycetia</taxon>
        <taxon>Pirellulales</taxon>
        <taxon>Pirellulaceae</taxon>
        <taxon>Rhodopirellula</taxon>
    </lineage>
</organism>
<evidence type="ECO:0000313" key="1">
    <source>
        <dbReference type="EMBL" id="EMI51722.1"/>
    </source>
</evidence>